<organism evidence="2 3">
    <name type="scientific">Streptomyces nigrescens</name>
    <dbReference type="NCBI Taxonomy" id="1920"/>
    <lineage>
        <taxon>Bacteria</taxon>
        <taxon>Bacillati</taxon>
        <taxon>Actinomycetota</taxon>
        <taxon>Actinomycetes</taxon>
        <taxon>Kitasatosporales</taxon>
        <taxon>Streptomycetaceae</taxon>
        <taxon>Streptomyces</taxon>
    </lineage>
</organism>
<dbReference type="SUPFAM" id="SSF47413">
    <property type="entry name" value="lambda repressor-like DNA-binding domains"/>
    <property type="match status" value="1"/>
</dbReference>
<dbReference type="EMBL" id="CP114203">
    <property type="protein sequence ID" value="WAU03824.1"/>
    <property type="molecule type" value="Genomic_DNA"/>
</dbReference>
<dbReference type="SMART" id="SM00530">
    <property type="entry name" value="HTH_XRE"/>
    <property type="match status" value="1"/>
</dbReference>
<dbReference type="InterPro" id="IPR010982">
    <property type="entry name" value="Lambda_DNA-bd_dom_sf"/>
</dbReference>
<name>A0ABY7IXV2_STRNI</name>
<dbReference type="InterPro" id="IPR001387">
    <property type="entry name" value="Cro/C1-type_HTH"/>
</dbReference>
<keyword evidence="3" id="KW-1185">Reference proteome</keyword>
<dbReference type="RefSeq" id="WP_277411031.1">
    <property type="nucleotide sequence ID" value="NZ_CP114203.1"/>
</dbReference>
<dbReference type="Pfam" id="PF13560">
    <property type="entry name" value="HTH_31"/>
    <property type="match status" value="1"/>
</dbReference>
<dbReference type="Gene3D" id="1.10.260.40">
    <property type="entry name" value="lambda repressor-like DNA-binding domains"/>
    <property type="match status" value="1"/>
</dbReference>
<proteinExistence type="predicted"/>
<evidence type="ECO:0000313" key="2">
    <source>
        <dbReference type="EMBL" id="WAU03824.1"/>
    </source>
</evidence>
<dbReference type="GeneID" id="301331206"/>
<accession>A0ABY7IXV2</accession>
<sequence length="297" mass="33504">MRSNVRSIEEYLGEADRSPTALGLMLAQSLKELREEAGLTPAQAAKIIGVHASQMSRLENGQRRWQETGLVSALRAYGVGPEGDHLTLRLLRASAESEWKTSFRSDVLPGWFKLFAGLEPAAKELRSFENRAVPGQLQCEPYAQAIVEGDAMGATNLARRRLKLRKERQERVLRKNGPAQWVVLEEGVLDRQFAEPHVIRAQLLHLKKLLEDYPQITVQILPTRLGVSRPSGSFTYLRFDLEGISDKVYVEDPTGAKYYDDEEELQEYQMTFDRLAASALDAEQTPRILDEVLKGLQ</sequence>
<dbReference type="Pfam" id="PF19054">
    <property type="entry name" value="DUF5753"/>
    <property type="match status" value="1"/>
</dbReference>
<reference evidence="2 3" key="1">
    <citation type="submission" date="2022-12" db="EMBL/GenBank/DDBJ databases">
        <authorList>
            <person name="Ruckert C."/>
            <person name="Busche T."/>
            <person name="Kalinowski J."/>
            <person name="Wittmann C."/>
        </authorList>
    </citation>
    <scope>NUCLEOTIDE SEQUENCE [LARGE SCALE GENOMIC DNA]</scope>
    <source>
        <strain evidence="2 3">DSM 40276</strain>
    </source>
</reference>
<dbReference type="PROSITE" id="PS50943">
    <property type="entry name" value="HTH_CROC1"/>
    <property type="match status" value="1"/>
</dbReference>
<feature type="domain" description="HTH cro/C1-type" evidence="1">
    <location>
        <begin position="30"/>
        <end position="85"/>
    </location>
</feature>
<evidence type="ECO:0000259" key="1">
    <source>
        <dbReference type="PROSITE" id="PS50943"/>
    </source>
</evidence>
<dbReference type="InterPro" id="IPR043917">
    <property type="entry name" value="DUF5753"/>
</dbReference>
<protein>
    <submittedName>
        <fullName evidence="2">Helix-turn-helix transcriptional regulator</fullName>
    </submittedName>
</protein>
<dbReference type="Proteomes" id="UP001210169">
    <property type="component" value="Chromosome"/>
</dbReference>
<gene>
    <name evidence="2" type="ORF">STRNI_002019</name>
</gene>
<evidence type="ECO:0000313" key="3">
    <source>
        <dbReference type="Proteomes" id="UP001210169"/>
    </source>
</evidence>
<dbReference type="CDD" id="cd00093">
    <property type="entry name" value="HTH_XRE"/>
    <property type="match status" value="1"/>
</dbReference>